<evidence type="ECO:0000313" key="3">
    <source>
        <dbReference type="Proteomes" id="UP000466848"/>
    </source>
</evidence>
<dbReference type="Gene3D" id="3.40.50.720">
    <property type="entry name" value="NAD(P)-binding Rossmann-like Domain"/>
    <property type="match status" value="1"/>
</dbReference>
<dbReference type="NCBIfam" id="TIGR03911">
    <property type="entry name" value="pyrrolys_PylD"/>
    <property type="match status" value="1"/>
</dbReference>
<keyword evidence="3" id="KW-1185">Reference proteome</keyword>
<name>A0A858BW57_9FIRM</name>
<dbReference type="Proteomes" id="UP000466848">
    <property type="component" value="Chromosome"/>
</dbReference>
<dbReference type="SUPFAM" id="SSF51735">
    <property type="entry name" value="NAD(P)-binding Rossmann-fold domains"/>
    <property type="match status" value="1"/>
</dbReference>
<evidence type="ECO:0000259" key="1">
    <source>
        <dbReference type="Pfam" id="PF21455"/>
    </source>
</evidence>
<dbReference type="RefSeq" id="WP_163067412.1">
    <property type="nucleotide sequence ID" value="NZ_CP048649.1"/>
</dbReference>
<sequence length="270" mass="30418">MTRLRTEWIEHMLDGMDDYNRQLQDKIGLNLAELTCKTWHLTEAEFEKARNNHRIAIVPVTQGEGIISAFSQSVAAIVYSMGFQAFVTGCSDVDGIWEGTKQGCDIFFLADDTRYLALNIKSGKASDNNYATALGFINALKALMNKKGKDIYQEKILQIGYGAVGKEAAEILLKEKVDFHLFDIDMEAVQNVSRHKLTETSQLKEYQYMLDFTNQGGWMKKAFLHPDLLYASPGVPHSMDEETRSYYQDRAVHDNLEIGTAIMLGQIIAG</sequence>
<dbReference type="Gene3D" id="3.40.50.12150">
    <property type="match status" value="1"/>
</dbReference>
<dbReference type="EMBL" id="CP048649">
    <property type="protein sequence ID" value="QIB70173.1"/>
    <property type="molecule type" value="Genomic_DNA"/>
</dbReference>
<dbReference type="Pfam" id="PF21455">
    <property type="entry name" value="PylD_N"/>
    <property type="match status" value="1"/>
</dbReference>
<dbReference type="InterPro" id="IPR048757">
    <property type="entry name" value="PylD_N"/>
</dbReference>
<dbReference type="InterPro" id="IPR023914">
    <property type="entry name" value="Pyrrolys_PylD"/>
</dbReference>
<feature type="domain" description="Pyrrolysine biosynthesis protein PylD N-terminal" evidence="1">
    <location>
        <begin position="11"/>
        <end position="126"/>
    </location>
</feature>
<dbReference type="KEGG" id="abut:Ami103574_13115"/>
<dbReference type="AlphaFoldDB" id="A0A858BW57"/>
<dbReference type="InterPro" id="IPR036291">
    <property type="entry name" value="NAD(P)-bd_dom_sf"/>
</dbReference>
<organism evidence="2 3">
    <name type="scientific">Aminipila butyrica</name>
    <dbReference type="NCBI Taxonomy" id="433296"/>
    <lineage>
        <taxon>Bacteria</taxon>
        <taxon>Bacillati</taxon>
        <taxon>Bacillota</taxon>
        <taxon>Clostridia</taxon>
        <taxon>Peptostreptococcales</taxon>
        <taxon>Anaerovoracaceae</taxon>
        <taxon>Aminipila</taxon>
    </lineage>
</organism>
<reference evidence="2 3" key="1">
    <citation type="submission" date="2020-02" db="EMBL/GenBank/DDBJ databases">
        <authorList>
            <person name="Kim Y.B."/>
            <person name="Roh S.W."/>
        </authorList>
    </citation>
    <scope>NUCLEOTIDE SEQUENCE [LARGE SCALE GENOMIC DNA]</scope>
    <source>
        <strain evidence="2 3">DSM 103574</strain>
    </source>
</reference>
<accession>A0A858BW57</accession>
<evidence type="ECO:0000313" key="2">
    <source>
        <dbReference type="EMBL" id="QIB70173.1"/>
    </source>
</evidence>
<gene>
    <name evidence="2" type="primary">pylD</name>
    <name evidence="2" type="ORF">Ami103574_13115</name>
</gene>
<proteinExistence type="predicted"/>
<protein>
    <submittedName>
        <fullName evidence="2">3-methylornithyl-N6-L-lysine dehydrogenase PylD</fullName>
    </submittedName>
</protein>